<feature type="chain" id="PRO_5046361697" description="Aminodeoxychorismate lyase" evidence="2">
    <location>
        <begin position="32"/>
        <end position="165"/>
    </location>
</feature>
<reference evidence="4" key="1">
    <citation type="journal article" date="2019" name="Int. J. Syst. Evol. Microbiol.">
        <title>The Global Catalogue of Microorganisms (GCM) 10K type strain sequencing project: providing services to taxonomists for standard genome sequencing and annotation.</title>
        <authorList>
            <consortium name="The Broad Institute Genomics Platform"/>
            <consortium name="The Broad Institute Genome Sequencing Center for Infectious Disease"/>
            <person name="Wu L."/>
            <person name="Ma J."/>
        </authorList>
    </citation>
    <scope>NUCLEOTIDE SEQUENCE [LARGE SCALE GENOMIC DNA]</scope>
    <source>
        <strain evidence="4">CCUG 15531</strain>
    </source>
</reference>
<comment type="caution">
    <text evidence="3">The sequence shown here is derived from an EMBL/GenBank/DDBJ whole genome shotgun (WGS) entry which is preliminary data.</text>
</comment>
<dbReference type="EMBL" id="JBHUEK010000007">
    <property type="protein sequence ID" value="MFD1778059.1"/>
    <property type="molecule type" value="Genomic_DNA"/>
</dbReference>
<organism evidence="3 4">
    <name type="scientific">Fredinandcohnia salidurans</name>
    <dbReference type="NCBI Taxonomy" id="2595041"/>
    <lineage>
        <taxon>Bacteria</taxon>
        <taxon>Bacillati</taxon>
        <taxon>Bacillota</taxon>
        <taxon>Bacilli</taxon>
        <taxon>Bacillales</taxon>
        <taxon>Bacillaceae</taxon>
        <taxon>Fredinandcohnia</taxon>
    </lineage>
</organism>
<proteinExistence type="predicted"/>
<feature type="compositionally biased region" description="Basic and acidic residues" evidence="1">
    <location>
        <begin position="71"/>
        <end position="91"/>
    </location>
</feature>
<feature type="signal peptide" evidence="2">
    <location>
        <begin position="1"/>
        <end position="31"/>
    </location>
</feature>
<evidence type="ECO:0000256" key="1">
    <source>
        <dbReference type="SAM" id="MobiDB-lite"/>
    </source>
</evidence>
<protein>
    <recommendedName>
        <fullName evidence="5">Aminodeoxychorismate lyase</fullName>
    </recommendedName>
</protein>
<keyword evidence="2" id="KW-0732">Signal</keyword>
<evidence type="ECO:0008006" key="5">
    <source>
        <dbReference type="Google" id="ProtNLM"/>
    </source>
</evidence>
<evidence type="ECO:0000313" key="4">
    <source>
        <dbReference type="Proteomes" id="UP001597227"/>
    </source>
</evidence>
<evidence type="ECO:0000313" key="3">
    <source>
        <dbReference type="EMBL" id="MFD1778059.1"/>
    </source>
</evidence>
<keyword evidence="4" id="KW-1185">Reference proteome</keyword>
<dbReference type="Proteomes" id="UP001597227">
    <property type="component" value="Unassembled WGS sequence"/>
</dbReference>
<name>A0ABW4MLR0_9BACI</name>
<sequence>MTAKTLTSFASGLLLASAVCAVVYFSGPQQATSSSSKEKPTVEELKSQLAAEGYVIHTEDEWNNAIAGAKNTEKVEEQPKEEVKEEVKEEPAEPVVHKTVITVSEGMTSYEVGKALISAKIISGDAWDFANLVEKKGVAKYLKLGSHEINSNMTTDEIIATIFNK</sequence>
<feature type="region of interest" description="Disordered" evidence="1">
    <location>
        <begin position="70"/>
        <end position="91"/>
    </location>
</feature>
<dbReference type="RefSeq" id="WP_388035748.1">
    <property type="nucleotide sequence ID" value="NZ_JBHUEK010000007.1"/>
</dbReference>
<evidence type="ECO:0000256" key="2">
    <source>
        <dbReference type="SAM" id="SignalP"/>
    </source>
</evidence>
<dbReference type="Gene3D" id="3.30.1490.480">
    <property type="entry name" value="Endolytic murein transglycosylase"/>
    <property type="match status" value="1"/>
</dbReference>
<gene>
    <name evidence="3" type="ORF">ACFSFW_05215</name>
</gene>
<accession>A0ABW4MLR0</accession>